<reference evidence="2 3" key="1">
    <citation type="submission" date="2019-08" db="EMBL/GenBank/DDBJ databases">
        <title>Bradymonadales sp. TMQ2.</title>
        <authorList>
            <person name="Liang Q."/>
        </authorList>
    </citation>
    <scope>NUCLEOTIDE SEQUENCE [LARGE SCALE GENOMIC DNA]</scope>
    <source>
        <strain evidence="2 3">TMQ2</strain>
    </source>
</reference>
<comment type="caution">
    <text evidence="2">The sequence shown here is derived from an EMBL/GenBank/DDBJ whole genome shotgun (WGS) entry which is preliminary data.</text>
</comment>
<dbReference type="AlphaFoldDB" id="A0A5C6WTL4"/>
<feature type="signal peptide" evidence="1">
    <location>
        <begin position="1"/>
        <end position="30"/>
    </location>
</feature>
<evidence type="ECO:0000313" key="2">
    <source>
        <dbReference type="EMBL" id="TXD31442.1"/>
    </source>
</evidence>
<evidence type="ECO:0000313" key="3">
    <source>
        <dbReference type="Proteomes" id="UP000321046"/>
    </source>
</evidence>
<organism evidence="2 3">
    <name type="scientific">Lujinxingia vulgaris</name>
    <dbReference type="NCBI Taxonomy" id="2600176"/>
    <lineage>
        <taxon>Bacteria</taxon>
        <taxon>Deltaproteobacteria</taxon>
        <taxon>Bradymonadales</taxon>
        <taxon>Lujinxingiaceae</taxon>
        <taxon>Lujinxingia</taxon>
    </lineage>
</organism>
<name>A0A5C6WTL4_9DELT</name>
<feature type="chain" id="PRO_5022992670" evidence="1">
    <location>
        <begin position="31"/>
        <end position="348"/>
    </location>
</feature>
<sequence length="348" mass="37476">MNIGSQIVGCVAGMVATLLLMVAAPQPAQAQPWTLEGVSWSAQASEGLDVLSERGAELGRVLVAERVVTGRYLLEVEVRHGERRLRMPMIVTRPTPEQALEVSWAPAPEYVSALLTLASGDGLPPEVAPTAWVEERRLPALPIIATRARIITPYGEAAWQSPELSRHIMRWLNDALTEAGGPAGIDLLLDRRMEWAQVGELMMNAAAVGLFRVHIITRDETQLGAIATNLPIFPEGGLPDAMVLGVLGVYPHNEDGIGVGVRLDEQTIEATGTEGCREGLTFCARDGEEFDEALATVIANAGVDAARITHWLLAGSSEFNVGQGVRALVWTYTTLNIAPQSTFIGYIE</sequence>
<proteinExistence type="predicted"/>
<dbReference type="EMBL" id="VOSL01000148">
    <property type="protein sequence ID" value="TXD31442.1"/>
    <property type="molecule type" value="Genomic_DNA"/>
</dbReference>
<gene>
    <name evidence="2" type="ORF">FRC96_21530</name>
</gene>
<protein>
    <submittedName>
        <fullName evidence="2">Uncharacterized protein</fullName>
    </submittedName>
</protein>
<accession>A0A5C6WTL4</accession>
<dbReference type="RefSeq" id="WP_146977614.1">
    <property type="nucleotide sequence ID" value="NZ_VOSL01000148.1"/>
</dbReference>
<dbReference type="OrthoDB" id="5490645at2"/>
<evidence type="ECO:0000256" key="1">
    <source>
        <dbReference type="SAM" id="SignalP"/>
    </source>
</evidence>
<keyword evidence="1" id="KW-0732">Signal</keyword>
<dbReference type="Proteomes" id="UP000321046">
    <property type="component" value="Unassembled WGS sequence"/>
</dbReference>